<proteinExistence type="predicted"/>
<gene>
    <name evidence="1" type="ORF">GW952_08770</name>
</gene>
<evidence type="ECO:0000313" key="1">
    <source>
        <dbReference type="EMBL" id="QHS45681.1"/>
    </source>
</evidence>
<dbReference type="Pfam" id="PF15892">
    <property type="entry name" value="BNR_4"/>
    <property type="match status" value="1"/>
</dbReference>
<reference evidence="1 2" key="1">
    <citation type="submission" date="2020-01" db="EMBL/GenBank/DDBJ databases">
        <title>Bactrocera dorsalis gut bacteria genome.</title>
        <authorList>
            <person name="Zhang H."/>
            <person name="Cai Z."/>
        </authorList>
    </citation>
    <scope>NUCLEOTIDE SEQUENCE [LARGE SCALE GENOMIC DNA]</scope>
    <source>
        <strain evidence="1 2">BD177</strain>
    </source>
</reference>
<evidence type="ECO:0000313" key="2">
    <source>
        <dbReference type="Proteomes" id="UP000464389"/>
    </source>
</evidence>
<protein>
    <submittedName>
        <fullName evidence="1">Uncharacterized protein</fullName>
    </submittedName>
</protein>
<dbReference type="RefSeq" id="WP_162121572.1">
    <property type="nucleotide sequence ID" value="NZ_CP048108.1"/>
</dbReference>
<dbReference type="Proteomes" id="UP000464389">
    <property type="component" value="Chromosome"/>
</dbReference>
<organism evidence="1 2">
    <name type="scientific">Klebsiella michiganensis</name>
    <dbReference type="NCBI Taxonomy" id="1134687"/>
    <lineage>
        <taxon>Bacteria</taxon>
        <taxon>Pseudomonadati</taxon>
        <taxon>Pseudomonadota</taxon>
        <taxon>Gammaproteobacteria</taxon>
        <taxon>Enterobacterales</taxon>
        <taxon>Enterobacteriaceae</taxon>
        <taxon>Klebsiella/Raoultella group</taxon>
        <taxon>Klebsiella</taxon>
    </lineage>
</organism>
<name>A0A6P1URX9_9ENTR</name>
<sequence>MNNVTIEAFPDEIETTMQAAWWKPLAVKFGREVFAYIVTETAATGSDVGTHKVKVALSNADGSFSLGYCKLSDGTDAIYANDLGHNQPSVAIDGLGHIWVFTSMHIDMWRVFRSARPFDVSTMAQFNLLPDTTWGNSYPVLAQDNNGDVYAMVRDFPITNVTQSGQLYKFSLTERMWRRVAQLGYEFERTFYPDDLIVTRDYVHILWEWGPLGAGTLRHLPSYARYDKQSGQLHSISGETLAMPQDTAAGFNFHIRELEPGEFFVENSDTANINITGGVQAAKLCMDGENFIGALYRHRAQGVDGGTFGGFNVIFSTFIDGQWQHETIVDIQQFSDIQTGAALSAAYTRGETRLFFSVEIGNNTADPYQNKAWPVMARKVNGQWKYSALTATSYRRLLRLRNEKINGGDLLIMTTPYTTPRTMYRLVVPENYTSDEEFATLSALISLLRTK</sequence>
<dbReference type="EMBL" id="CP048108">
    <property type="protein sequence ID" value="QHS45681.1"/>
    <property type="molecule type" value="Genomic_DNA"/>
</dbReference>
<accession>A0A6P1URX9</accession>
<dbReference type="AlphaFoldDB" id="A0A6P1URX9"/>